<gene>
    <name evidence="1" type="ORF">CZ814_03219</name>
</gene>
<dbReference type="AlphaFoldDB" id="A0A1T4UH30"/>
<dbReference type="OrthoDB" id="9864542at2"/>
<name>A0A1T4UH30_9GAMM</name>
<reference evidence="1 2" key="1">
    <citation type="submission" date="2017-02" db="EMBL/GenBank/DDBJ databases">
        <authorList>
            <person name="Peterson S.W."/>
        </authorList>
    </citation>
    <scope>NUCLEOTIDE SEQUENCE [LARGE SCALE GENOMIC DNA]</scope>
    <source>
        <strain evidence="1 2">CECT 9189</strain>
    </source>
</reference>
<organism evidence="1 2">
    <name type="scientific">Photobacterium toruni</name>
    <dbReference type="NCBI Taxonomy" id="1935446"/>
    <lineage>
        <taxon>Bacteria</taxon>
        <taxon>Pseudomonadati</taxon>
        <taxon>Pseudomonadota</taxon>
        <taxon>Gammaproteobacteria</taxon>
        <taxon>Vibrionales</taxon>
        <taxon>Vibrionaceae</taxon>
        <taxon>Photobacterium</taxon>
    </lineage>
</organism>
<dbReference type="Proteomes" id="UP000191116">
    <property type="component" value="Unassembled WGS sequence"/>
</dbReference>
<accession>A0A1T4UH30</accession>
<sequence length="253" mass="28501">MRNERLHALTVSFIGLFYSLEAYSTIFNTPIVNDNNRRLVEWPIIDMVPDPRSYGMKYILLSNGISEQNLYSLRPVSDSFERDAADTYFAFNTVFDKKPTLSVLDNRTAYVSSEQSEKGRIAIEYVKLNLAIKGYKGRVLTQLQSCDSYNVSHYKNHGVVMKDEVPTALGTATLQIGSFKELSMVAIPLDGKYGCQFYPLGKFDIPSTIIVETSLVDINLGYANLLVNGKYKAIKLTDKLFSLPQNDASLYLK</sequence>
<evidence type="ECO:0000313" key="1">
    <source>
        <dbReference type="EMBL" id="SKA51818.1"/>
    </source>
</evidence>
<evidence type="ECO:0000313" key="2">
    <source>
        <dbReference type="Proteomes" id="UP000191116"/>
    </source>
</evidence>
<dbReference type="RefSeq" id="WP_080175941.1">
    <property type="nucleotide sequence ID" value="NZ_AP024856.1"/>
</dbReference>
<dbReference type="EMBL" id="FUWP01000023">
    <property type="protein sequence ID" value="SKA51818.1"/>
    <property type="molecule type" value="Genomic_DNA"/>
</dbReference>
<proteinExistence type="predicted"/>
<protein>
    <submittedName>
        <fullName evidence="1">Uncharacterized protein</fullName>
    </submittedName>
</protein>